<feature type="compositionally biased region" description="Basic and acidic residues" evidence="2">
    <location>
        <begin position="140"/>
        <end position="153"/>
    </location>
</feature>
<dbReference type="KEGG" id="lak:106151521"/>
<evidence type="ECO:0000256" key="3">
    <source>
        <dbReference type="SAM" id="SignalP"/>
    </source>
</evidence>
<dbReference type="Gene3D" id="1.20.5.320">
    <property type="entry name" value="6-Phosphogluconate Dehydrogenase, domain 3"/>
    <property type="match status" value="1"/>
</dbReference>
<organism evidence="4 6">
    <name type="scientific">Lingula anatina</name>
    <name type="common">Brachiopod</name>
    <name type="synonym">Lingula unguis</name>
    <dbReference type="NCBI Taxonomy" id="7574"/>
    <lineage>
        <taxon>Eukaryota</taxon>
        <taxon>Metazoa</taxon>
        <taxon>Spiralia</taxon>
        <taxon>Lophotrochozoa</taxon>
        <taxon>Brachiopoda</taxon>
        <taxon>Linguliformea</taxon>
        <taxon>Lingulata</taxon>
        <taxon>Lingulida</taxon>
        <taxon>Linguloidea</taxon>
        <taxon>Lingulidae</taxon>
        <taxon>Lingula</taxon>
    </lineage>
</organism>
<keyword evidence="3" id="KW-0732">Signal</keyword>
<keyword evidence="1" id="KW-0175">Coiled coil</keyword>
<feature type="region of interest" description="Disordered" evidence="2">
    <location>
        <begin position="180"/>
        <end position="216"/>
    </location>
</feature>
<dbReference type="OrthoDB" id="6086925at2759"/>
<evidence type="ECO:0000256" key="1">
    <source>
        <dbReference type="SAM" id="Coils"/>
    </source>
</evidence>
<keyword evidence="4" id="KW-1185">Reference proteome</keyword>
<evidence type="ECO:0000313" key="5">
    <source>
        <dbReference type="RefSeq" id="XP_013380283.1"/>
    </source>
</evidence>
<evidence type="ECO:0000256" key="2">
    <source>
        <dbReference type="SAM" id="MobiDB-lite"/>
    </source>
</evidence>
<feature type="region of interest" description="Disordered" evidence="2">
    <location>
        <begin position="127"/>
        <end position="159"/>
    </location>
</feature>
<dbReference type="AlphaFoldDB" id="A0A1S3H2W0"/>
<dbReference type="RefSeq" id="XP_013380284.1">
    <property type="nucleotide sequence ID" value="XM_013524830.2"/>
</dbReference>
<dbReference type="GO" id="GO:0005615">
    <property type="term" value="C:extracellular space"/>
    <property type="evidence" value="ECO:0007669"/>
    <property type="project" value="TreeGrafter"/>
</dbReference>
<feature type="compositionally biased region" description="Low complexity" evidence="2">
    <location>
        <begin position="180"/>
        <end position="189"/>
    </location>
</feature>
<feature type="signal peptide" evidence="3">
    <location>
        <begin position="1"/>
        <end position="20"/>
    </location>
</feature>
<feature type="coiled-coil region" evidence="1">
    <location>
        <begin position="34"/>
        <end position="82"/>
    </location>
</feature>
<evidence type="ECO:0000313" key="4">
    <source>
        <dbReference type="Proteomes" id="UP000085678"/>
    </source>
</evidence>
<proteinExistence type="predicted"/>
<feature type="chain" id="PRO_5014545691" evidence="3">
    <location>
        <begin position="21"/>
        <end position="431"/>
    </location>
</feature>
<name>A0A1S3H2W0_LINAN</name>
<accession>A0A1S3H2W0</accession>
<dbReference type="PANTHER" id="PTHR24024">
    <property type="entry name" value="PULMONARY SURFACTANT-ASSOCIATED PROTEIN A"/>
    <property type="match status" value="1"/>
</dbReference>
<protein>
    <submittedName>
        <fullName evidence="5">Macrophage scavenger receptor types I and II isoform X1</fullName>
    </submittedName>
    <submittedName>
        <fullName evidence="6">Macrophage scavenger receptor types I and II isoform X2</fullName>
    </submittedName>
</protein>
<dbReference type="RefSeq" id="XP_013380283.1">
    <property type="nucleotide sequence ID" value="XM_013524829.2"/>
</dbReference>
<keyword evidence="5 6" id="KW-0675">Receptor</keyword>
<reference evidence="5 6" key="1">
    <citation type="submission" date="2025-04" db="UniProtKB">
        <authorList>
            <consortium name="RefSeq"/>
        </authorList>
    </citation>
    <scope>IDENTIFICATION</scope>
    <source>
        <tissue evidence="5 6">Gonads</tissue>
    </source>
</reference>
<evidence type="ECO:0000313" key="6">
    <source>
        <dbReference type="RefSeq" id="XP_013380284.1"/>
    </source>
</evidence>
<gene>
    <name evidence="5 6" type="primary">LOC106151521</name>
</gene>
<dbReference type="InterPro" id="IPR051077">
    <property type="entry name" value="Ca-dependent_lectin"/>
</dbReference>
<dbReference type="Proteomes" id="UP000085678">
    <property type="component" value="Unplaced"/>
</dbReference>
<dbReference type="PANTHER" id="PTHR24024:SF18">
    <property type="entry name" value="SHORT-CHAIN COLLAGEN C4-LIKE"/>
    <property type="match status" value="1"/>
</dbReference>
<sequence length="431" mass="46551">MLHIMYFHVFTALIVATVSASTLQHHADVNHDVLMKLVERVDRQELEMKKLVGKLNRQEQKMKKLEAEVAVVRLENKQLKSDIQTIGLKLNGQTISTITVAEQNGTKFHYGNHSITKRQVQQGNLVTSGCLQGPQGPPGKDGRDGKDGKDGKDGIQNPGLTVDSLKQIIALLGYQSSSQVVNSSRSSVQGPQGLPGRDGRDGIQGPPGPKGDPGSLTLDTLKQMLGQIGAQIGVPPTGLPANTSHGGTVYTRWGRTTCSTYSQLLYKGISAGTYYSKTGGGSNYLCLPQTPEWGKYQDGGQDLGSYIHGVQYEYVKSNIFSKSNTGGHNLPDQDAPCAVCYTQTRPSHVMIPAKKTCPAGWTTEYNGYLVSNRDDYARTEFVCLDEAPEVVAGGHEDKIAASFYTAEAKCGTLPCPPYVDGRELACVVCTK</sequence>
<dbReference type="GeneID" id="106151521"/>